<comment type="catalytic activity">
    <reaction evidence="1">
        <text>ATP + protein L-histidine = ADP + protein N-phospho-L-histidine.</text>
        <dbReference type="EC" id="2.7.13.3"/>
    </reaction>
</comment>
<dbReference type="eggNOG" id="COG0697">
    <property type="taxonomic scope" value="Bacteria"/>
</dbReference>
<dbReference type="InterPro" id="IPR036097">
    <property type="entry name" value="HisK_dim/P_sf"/>
</dbReference>
<dbReference type="CDD" id="cd17546">
    <property type="entry name" value="REC_hyHK_CKI1_RcsC-like"/>
    <property type="match status" value="2"/>
</dbReference>
<feature type="modified residue" description="4-aspartylphosphate" evidence="4">
    <location>
        <position position="705"/>
    </location>
</feature>
<sequence>MQNNKPMQRLFKPESLFWLLVLALCGITNSVFADAPPPFVIHSEPDQARITIYSEYYRDADGNSDIDTISQPSTSNLFQPATRYIERLGICDGKWWVRVALQNELSNRQDYALILKGNPDARVFLPGPNGHYTQASEDQRIPGRNAGYRLHLPTGERQLIYLQLQPQGYLTYGLTLNNINAHLKQQSATTAVYMILTGALLILAIYNLMSGIMRGEQTYFYHCVFILSVLAISLVLAGFLPQSLTENSTVQPHILFSMIMIALFASTGVARSFFDLSEIAPLLHRITLIVKWGALVVIPLTLLLPVGLAAGTSFVLASLAVLLLLILGYISWQRELNDGGLFFLTSVLASGPVMLVCLAYLGVLQTSAELPQWLLASTILEAVTLEVGLRLSHRHQALLHIEQKRSQTVAETVDATRRETLSRIGHDVRTPLSGILGMSEILADTPLTPNQRECVSAIQNAGDNLLRIINDVLEHSQLSTSGKDINHSALDIHDLIMEAIDLFKERAEEKQIELITHVHTNVPSRVIGDAGRLRQIVINLMGALIRHGYPGELVIDVSMEPTGQADRVRFGFTGSAMNEETLERLRDNQRQNKSSHLSLAIAEQLIEVLGGRMGTLQDHRDVHYWFVVSLPAENTSTPNANVDTSLLAGRSLLVVDDSITVTRVLRHHALSWGMRVTACHDPREALASLRTQANINEPYDVVVLDHHMPGIDGMQLAARIHEDPVIMHPTVLVMLTGINNAPTATQARNVGIHRVLSKPVSAPRLRQALAEELGLCHQIATVQPEPQRKLDPGLKLLVAEDHYLSQKVIRGMLGKLGLKADIASNGKEALELASKTRYDLILMDCEMPEMDGFEATRMIREHEQKQDLPAVPIVALTAHILREHKDRSLAAGMNAHLPKPVELNVLRNTLVRFTQSAPPETAQQPSNAAHTTEQTNG</sequence>
<dbReference type="Gene3D" id="3.30.565.10">
    <property type="entry name" value="Histidine kinase-like ATPase, C-terminal domain"/>
    <property type="match status" value="1"/>
</dbReference>
<feature type="transmembrane region" description="Helical" evidence="6">
    <location>
        <begin position="339"/>
        <end position="361"/>
    </location>
</feature>
<feature type="domain" description="Response regulatory" evidence="9">
    <location>
        <begin position="651"/>
        <end position="773"/>
    </location>
</feature>
<dbReference type="SMART" id="SM00388">
    <property type="entry name" value="HisKA"/>
    <property type="match status" value="1"/>
</dbReference>
<dbReference type="SUPFAM" id="SSF47384">
    <property type="entry name" value="Homodimeric domain of signal transducing histidine kinase"/>
    <property type="match status" value="1"/>
</dbReference>
<dbReference type="GO" id="GO:0000155">
    <property type="term" value="F:phosphorelay sensor kinase activity"/>
    <property type="evidence" value="ECO:0007669"/>
    <property type="project" value="InterPro"/>
</dbReference>
<evidence type="ECO:0000256" key="1">
    <source>
        <dbReference type="ARBA" id="ARBA00000085"/>
    </source>
</evidence>
<dbReference type="Pfam" id="PF07696">
    <property type="entry name" value="7TMR-DISMED2"/>
    <property type="match status" value="1"/>
</dbReference>
<protein>
    <recommendedName>
        <fullName evidence="2">histidine kinase</fullName>
        <ecNumber evidence="2">2.7.13.3</ecNumber>
    </recommendedName>
</protein>
<evidence type="ECO:0000256" key="4">
    <source>
        <dbReference type="PROSITE-ProRule" id="PRU00169"/>
    </source>
</evidence>
<keyword evidence="6" id="KW-1133">Transmembrane helix</keyword>
<dbReference type="EC" id="2.7.13.3" evidence="2"/>
<feature type="transmembrane region" description="Helical" evidence="6">
    <location>
        <begin position="220"/>
        <end position="241"/>
    </location>
</feature>
<dbReference type="Gene3D" id="3.40.50.2300">
    <property type="match status" value="2"/>
</dbReference>
<dbReference type="STRING" id="393595.ABO_2018"/>
<dbReference type="Pfam" id="PF00072">
    <property type="entry name" value="Response_reg"/>
    <property type="match status" value="2"/>
</dbReference>
<dbReference type="HOGENOM" id="CLU_000445_105_0_6"/>
<dbReference type="AlphaFoldDB" id="Q0VMY2"/>
<dbReference type="eggNOG" id="COG0784">
    <property type="taxonomic scope" value="Bacteria"/>
</dbReference>
<dbReference type="SMART" id="SM00448">
    <property type="entry name" value="REC"/>
    <property type="match status" value="2"/>
</dbReference>
<dbReference type="Proteomes" id="UP000008871">
    <property type="component" value="Chromosome"/>
</dbReference>
<evidence type="ECO:0000313" key="11">
    <source>
        <dbReference type="Proteomes" id="UP000008871"/>
    </source>
</evidence>
<proteinExistence type="predicted"/>
<keyword evidence="7" id="KW-0732">Signal</keyword>
<keyword evidence="6" id="KW-0472">Membrane</keyword>
<reference evidence="10 11" key="1">
    <citation type="journal article" date="2006" name="Nat. Biotechnol.">
        <title>Genome sequence of the ubiquitous hydrocarbon-degrading marine bacterium Alcanivorax borkumensis.</title>
        <authorList>
            <person name="Schneiker S."/>
            <person name="Martins dos Santos V.A.P."/>
            <person name="Bartels D."/>
            <person name="Bekel T."/>
            <person name="Brecht M."/>
            <person name="Buhrmester J."/>
            <person name="Chernikova T.N."/>
            <person name="Denaro R."/>
            <person name="Ferrer M."/>
            <person name="Gertler C."/>
            <person name="Goesmann A."/>
            <person name="Golyshina O.V."/>
            <person name="Kaminski F."/>
            <person name="Khachane A.N."/>
            <person name="Lang S."/>
            <person name="Linke B."/>
            <person name="McHardy A.C."/>
            <person name="Meyer F."/>
            <person name="Nechitaylo T."/>
            <person name="Puehler A."/>
            <person name="Regenhardt D."/>
            <person name="Rupp O."/>
            <person name="Sabirova J.S."/>
            <person name="Selbitschka W."/>
            <person name="Yakimov M.M."/>
            <person name="Timmis K.N."/>
            <person name="Vorhoelter F.-J."/>
            <person name="Weidner S."/>
            <person name="Kaiser O."/>
            <person name="Golyshin P.N."/>
        </authorList>
    </citation>
    <scope>NUCLEOTIDE SEQUENCE [LARGE SCALE GENOMIC DNA]</scope>
    <source>
        <strain evidence="11">ATCC 700651 / DSM 11573 / NCIMB 13689 / SK2</strain>
    </source>
</reference>
<dbReference type="Pfam" id="PF07695">
    <property type="entry name" value="7TMR-DISM_7TM"/>
    <property type="match status" value="1"/>
</dbReference>
<dbReference type="SUPFAM" id="SSF52172">
    <property type="entry name" value="CheY-like"/>
    <property type="match status" value="2"/>
</dbReference>
<dbReference type="Pfam" id="PF00512">
    <property type="entry name" value="HisKA"/>
    <property type="match status" value="1"/>
</dbReference>
<dbReference type="eggNOG" id="COG2205">
    <property type="taxonomic scope" value="Bacteria"/>
</dbReference>
<dbReference type="PANTHER" id="PTHR45339">
    <property type="entry name" value="HYBRID SIGNAL TRANSDUCTION HISTIDINE KINASE J"/>
    <property type="match status" value="1"/>
</dbReference>
<dbReference type="InterPro" id="IPR001789">
    <property type="entry name" value="Sig_transdc_resp-reg_receiver"/>
</dbReference>
<feature type="chain" id="PRO_5004178881" description="histidine kinase" evidence="7">
    <location>
        <begin position="34"/>
        <end position="937"/>
    </location>
</feature>
<evidence type="ECO:0000256" key="6">
    <source>
        <dbReference type="SAM" id="Phobius"/>
    </source>
</evidence>
<feature type="transmembrane region" description="Helical" evidence="6">
    <location>
        <begin position="253"/>
        <end position="274"/>
    </location>
</feature>
<feature type="domain" description="Histidine kinase" evidence="8">
    <location>
        <begin position="423"/>
        <end position="634"/>
    </location>
</feature>
<feature type="transmembrane region" description="Helical" evidence="6">
    <location>
        <begin position="286"/>
        <end position="308"/>
    </location>
</feature>
<evidence type="ECO:0000259" key="9">
    <source>
        <dbReference type="PROSITE" id="PS50110"/>
    </source>
</evidence>
<evidence type="ECO:0000256" key="7">
    <source>
        <dbReference type="SAM" id="SignalP"/>
    </source>
</evidence>
<feature type="transmembrane region" description="Helical" evidence="6">
    <location>
        <begin position="190"/>
        <end position="208"/>
    </location>
</feature>
<dbReference type="CDD" id="cd00082">
    <property type="entry name" value="HisKA"/>
    <property type="match status" value="1"/>
</dbReference>
<evidence type="ECO:0000313" key="10">
    <source>
        <dbReference type="EMBL" id="CAL17466.1"/>
    </source>
</evidence>
<dbReference type="RefSeq" id="WP_011589297.1">
    <property type="nucleotide sequence ID" value="NC_008260.1"/>
</dbReference>
<keyword evidence="3 4" id="KW-0597">Phosphoprotein</keyword>
<dbReference type="InterPro" id="IPR036890">
    <property type="entry name" value="HATPase_C_sf"/>
</dbReference>
<feature type="domain" description="Response regulatory" evidence="9">
    <location>
        <begin position="795"/>
        <end position="914"/>
    </location>
</feature>
<dbReference type="InterPro" id="IPR003594">
    <property type="entry name" value="HATPase_dom"/>
</dbReference>
<dbReference type="PROSITE" id="PS50110">
    <property type="entry name" value="RESPONSE_REGULATORY"/>
    <property type="match status" value="2"/>
</dbReference>
<feature type="region of interest" description="Disordered" evidence="5">
    <location>
        <begin position="916"/>
        <end position="937"/>
    </location>
</feature>
<dbReference type="InterPro" id="IPR011622">
    <property type="entry name" value="7TMR_DISM_rcpt_extracell_dom2"/>
</dbReference>
<feature type="transmembrane region" description="Helical" evidence="6">
    <location>
        <begin position="314"/>
        <end position="332"/>
    </location>
</feature>
<dbReference type="InterPro" id="IPR003661">
    <property type="entry name" value="HisK_dim/P_dom"/>
</dbReference>
<keyword evidence="10" id="KW-0808">Transferase</keyword>
<feature type="signal peptide" evidence="7">
    <location>
        <begin position="1"/>
        <end position="33"/>
    </location>
</feature>
<organism evidence="10 11">
    <name type="scientific">Alcanivorax borkumensis (strain ATCC 700651 / DSM 11573 / NCIMB 13689 / SK2)</name>
    <dbReference type="NCBI Taxonomy" id="393595"/>
    <lineage>
        <taxon>Bacteria</taxon>
        <taxon>Pseudomonadati</taxon>
        <taxon>Pseudomonadota</taxon>
        <taxon>Gammaproteobacteria</taxon>
        <taxon>Oceanospirillales</taxon>
        <taxon>Alcanivoracaceae</taxon>
        <taxon>Alcanivorax</taxon>
    </lineage>
</organism>
<dbReference type="InterPro" id="IPR011006">
    <property type="entry name" value="CheY-like_superfamily"/>
</dbReference>
<evidence type="ECO:0000259" key="8">
    <source>
        <dbReference type="PROSITE" id="PS50109"/>
    </source>
</evidence>
<dbReference type="EMBL" id="AM286690">
    <property type="protein sequence ID" value="CAL17466.1"/>
    <property type="molecule type" value="Genomic_DNA"/>
</dbReference>
<dbReference type="SMART" id="SM00387">
    <property type="entry name" value="HATPase_c"/>
    <property type="match status" value="1"/>
</dbReference>
<dbReference type="InterPro" id="IPR011623">
    <property type="entry name" value="7TMR_DISM_rcpt_extracell_dom1"/>
</dbReference>
<feature type="modified residue" description="4-aspartylphosphate" evidence="4">
    <location>
        <position position="844"/>
    </location>
</feature>
<dbReference type="PANTHER" id="PTHR45339:SF5">
    <property type="entry name" value="HISTIDINE KINASE"/>
    <property type="match status" value="1"/>
</dbReference>
<accession>Q0VMY2</accession>
<evidence type="ECO:0000256" key="2">
    <source>
        <dbReference type="ARBA" id="ARBA00012438"/>
    </source>
</evidence>
<keyword evidence="11" id="KW-1185">Reference proteome</keyword>
<dbReference type="Pfam" id="PF02518">
    <property type="entry name" value="HATPase_c"/>
    <property type="match status" value="1"/>
</dbReference>
<dbReference type="InterPro" id="IPR005467">
    <property type="entry name" value="His_kinase_dom"/>
</dbReference>
<keyword evidence="6" id="KW-0812">Transmembrane</keyword>
<keyword evidence="10" id="KW-0418">Kinase</keyword>
<evidence type="ECO:0000256" key="5">
    <source>
        <dbReference type="SAM" id="MobiDB-lite"/>
    </source>
</evidence>
<dbReference type="KEGG" id="abo:ABO_2018"/>
<dbReference type="SUPFAM" id="SSF55874">
    <property type="entry name" value="ATPase domain of HSP90 chaperone/DNA topoisomerase II/histidine kinase"/>
    <property type="match status" value="1"/>
</dbReference>
<dbReference type="Gene3D" id="1.10.287.130">
    <property type="match status" value="1"/>
</dbReference>
<dbReference type="Gene3D" id="2.60.40.2380">
    <property type="match status" value="1"/>
</dbReference>
<name>Q0VMY2_ALCBS</name>
<gene>
    <name evidence="10" type="ordered locus">ABO_2018</name>
</gene>
<evidence type="ECO:0000256" key="3">
    <source>
        <dbReference type="ARBA" id="ARBA00022553"/>
    </source>
</evidence>
<dbReference type="PROSITE" id="PS50109">
    <property type="entry name" value="HIS_KIN"/>
    <property type="match status" value="1"/>
</dbReference>